<feature type="compositionally biased region" description="Polar residues" evidence="2">
    <location>
        <begin position="41"/>
        <end position="56"/>
    </location>
</feature>
<feature type="compositionally biased region" description="Polar residues" evidence="2">
    <location>
        <begin position="100"/>
        <end position="120"/>
    </location>
</feature>
<evidence type="ECO:0000256" key="1">
    <source>
        <dbReference type="SAM" id="Coils"/>
    </source>
</evidence>
<feature type="region of interest" description="Disordered" evidence="2">
    <location>
        <begin position="1"/>
        <end position="168"/>
    </location>
</feature>
<dbReference type="EMBL" id="CAJMWV010009050">
    <property type="protein sequence ID" value="CAE6537668.1"/>
    <property type="molecule type" value="Genomic_DNA"/>
</dbReference>
<proteinExistence type="predicted"/>
<gene>
    <name evidence="3" type="ORF">RDB_LOCUS168301</name>
</gene>
<protein>
    <submittedName>
        <fullName evidence="3">Uncharacterized protein</fullName>
    </submittedName>
</protein>
<evidence type="ECO:0000313" key="3">
    <source>
        <dbReference type="EMBL" id="CAE6537668.1"/>
    </source>
</evidence>
<feature type="compositionally biased region" description="Pro residues" evidence="2">
    <location>
        <begin position="84"/>
        <end position="93"/>
    </location>
</feature>
<comment type="caution">
    <text evidence="3">The sequence shown here is derived from an EMBL/GenBank/DDBJ whole genome shotgun (WGS) entry which is preliminary data.</text>
</comment>
<feature type="compositionally biased region" description="Low complexity" evidence="2">
    <location>
        <begin position="74"/>
        <end position="83"/>
    </location>
</feature>
<feature type="compositionally biased region" description="Polar residues" evidence="2">
    <location>
        <begin position="131"/>
        <end position="153"/>
    </location>
</feature>
<name>A0A8H3DR22_9AGAM</name>
<dbReference type="AlphaFoldDB" id="A0A8H3DR22"/>
<feature type="coiled-coil region" evidence="1">
    <location>
        <begin position="232"/>
        <end position="309"/>
    </location>
</feature>
<organism evidence="3 4">
    <name type="scientific">Rhizoctonia solani</name>
    <dbReference type="NCBI Taxonomy" id="456999"/>
    <lineage>
        <taxon>Eukaryota</taxon>
        <taxon>Fungi</taxon>
        <taxon>Dikarya</taxon>
        <taxon>Basidiomycota</taxon>
        <taxon>Agaricomycotina</taxon>
        <taxon>Agaricomycetes</taxon>
        <taxon>Cantharellales</taxon>
        <taxon>Ceratobasidiaceae</taxon>
        <taxon>Rhizoctonia</taxon>
    </lineage>
</organism>
<dbReference type="OrthoDB" id="3267872at2759"/>
<feature type="compositionally biased region" description="Polar residues" evidence="2">
    <location>
        <begin position="7"/>
        <end position="16"/>
    </location>
</feature>
<dbReference type="Proteomes" id="UP000663831">
    <property type="component" value="Unassembled WGS sequence"/>
</dbReference>
<reference evidence="3" key="1">
    <citation type="submission" date="2021-01" db="EMBL/GenBank/DDBJ databases">
        <authorList>
            <person name="Kaushik A."/>
        </authorList>
    </citation>
    <scope>NUCLEOTIDE SEQUENCE</scope>
    <source>
        <strain evidence="3">AG3-1AP</strain>
    </source>
</reference>
<sequence>MVKRKASTSTPQSPAQNGKREVARQEASPTYVTSGEDEFLTPNTSREGRPTTTPNKGKQRAETDDEDSGSQFEAPSQESSRAPSPSPSPSPEPPGRKSKAANQNALRGQGGPSKNATAPIQGTKKAAGTNIKPTASNQGAPPKKATTQDTNKVAGNKKAASGSGKSEAPRVPKFAKLILVIAVEAEFGTRKQCMHVMVFGVRSHLDNIAELEEIITMRLHSERAMYNAKAKAHKQEQRSKEMDIEIQKLNLKRLEHMSPEVIMLEFENRILDKNKEVALLQEKLIRLEISTLEVEKALENEKAERIKAERDFLTVQEIVLREQRAARAAED</sequence>
<evidence type="ECO:0000256" key="2">
    <source>
        <dbReference type="SAM" id="MobiDB-lite"/>
    </source>
</evidence>
<evidence type="ECO:0000313" key="4">
    <source>
        <dbReference type="Proteomes" id="UP000663831"/>
    </source>
</evidence>
<keyword evidence="1" id="KW-0175">Coiled coil</keyword>
<accession>A0A8H3DR22</accession>